<proteinExistence type="predicted"/>
<evidence type="ECO:0000256" key="1">
    <source>
        <dbReference type="SAM" id="MobiDB-lite"/>
    </source>
</evidence>
<reference evidence="3" key="1">
    <citation type="journal article" date="2019" name="Int. J. Syst. Evol. Microbiol.">
        <title>The Global Catalogue of Microorganisms (GCM) 10K type strain sequencing project: providing services to taxonomists for standard genome sequencing and annotation.</title>
        <authorList>
            <consortium name="The Broad Institute Genomics Platform"/>
            <consortium name="The Broad Institute Genome Sequencing Center for Infectious Disease"/>
            <person name="Wu L."/>
            <person name="Ma J."/>
        </authorList>
    </citation>
    <scope>NUCLEOTIDE SEQUENCE [LARGE SCALE GENOMIC DNA]</scope>
    <source>
        <strain evidence="3">PJ61</strain>
    </source>
</reference>
<accession>A0ABV8WIK2</accession>
<feature type="compositionally biased region" description="Basic and acidic residues" evidence="1">
    <location>
        <begin position="50"/>
        <end position="66"/>
    </location>
</feature>
<feature type="region of interest" description="Disordered" evidence="1">
    <location>
        <begin position="42"/>
        <end position="66"/>
    </location>
</feature>
<keyword evidence="3" id="KW-1185">Reference proteome</keyword>
<evidence type="ECO:0000313" key="3">
    <source>
        <dbReference type="Proteomes" id="UP001595778"/>
    </source>
</evidence>
<dbReference type="EMBL" id="JBHSDQ010000003">
    <property type="protein sequence ID" value="MFC4396512.1"/>
    <property type="molecule type" value="Genomic_DNA"/>
</dbReference>
<name>A0ABV8WIK2_9MICC</name>
<evidence type="ECO:0000313" key="2">
    <source>
        <dbReference type="EMBL" id="MFC4396512.1"/>
    </source>
</evidence>
<sequence length="66" mass="7703">MSKNLRITPGDPFPQDLETLKDEKLQVLDSQVQRQLDHEIVADGESDPETEFRHHELDTEFEQRGN</sequence>
<dbReference type="RefSeq" id="WP_376977444.1">
    <property type="nucleotide sequence ID" value="NZ_JBHSDQ010000003.1"/>
</dbReference>
<comment type="caution">
    <text evidence="2">The sequence shown here is derived from an EMBL/GenBank/DDBJ whole genome shotgun (WGS) entry which is preliminary data.</text>
</comment>
<protein>
    <submittedName>
        <fullName evidence="2">Uncharacterized protein</fullName>
    </submittedName>
</protein>
<organism evidence="2 3">
    <name type="scientific">Arthrobacter sedimenti</name>
    <dbReference type="NCBI Taxonomy" id="2694931"/>
    <lineage>
        <taxon>Bacteria</taxon>
        <taxon>Bacillati</taxon>
        <taxon>Actinomycetota</taxon>
        <taxon>Actinomycetes</taxon>
        <taxon>Micrococcales</taxon>
        <taxon>Micrococcaceae</taxon>
        <taxon>Arthrobacter</taxon>
    </lineage>
</organism>
<dbReference type="Proteomes" id="UP001595778">
    <property type="component" value="Unassembled WGS sequence"/>
</dbReference>
<gene>
    <name evidence="2" type="ORF">ACFO0G_10470</name>
</gene>